<evidence type="ECO:0000256" key="1">
    <source>
        <dbReference type="ARBA" id="ARBA00038048"/>
    </source>
</evidence>
<proteinExistence type="inferred from homology"/>
<dbReference type="GO" id="GO:0005886">
    <property type="term" value="C:plasma membrane"/>
    <property type="evidence" value="ECO:0007669"/>
    <property type="project" value="TreeGrafter"/>
</dbReference>
<gene>
    <name evidence="4" type="ORF">THRCLA_11745</name>
</gene>
<evidence type="ECO:0000313" key="5">
    <source>
        <dbReference type="Proteomes" id="UP000243217"/>
    </source>
</evidence>
<dbReference type="InterPro" id="IPR005097">
    <property type="entry name" value="Sacchrp_dh_NADP-bd"/>
</dbReference>
<dbReference type="PANTHER" id="PTHR12286">
    <property type="entry name" value="SACCHAROPINE DEHYDROGENASE-LIKE OXIDOREDUCTASE"/>
    <property type="match status" value="1"/>
</dbReference>
<evidence type="ECO:0000256" key="2">
    <source>
        <dbReference type="SAM" id="Phobius"/>
    </source>
</evidence>
<feature type="transmembrane region" description="Helical" evidence="2">
    <location>
        <begin position="273"/>
        <end position="292"/>
    </location>
</feature>
<keyword evidence="2" id="KW-0472">Membrane</keyword>
<dbReference type="InterPro" id="IPR051276">
    <property type="entry name" value="Saccharopine_DH-like_oxidrdct"/>
</dbReference>
<dbReference type="InterPro" id="IPR036291">
    <property type="entry name" value="NAD(P)-bd_dom_sf"/>
</dbReference>
<accession>A0A1V9Y6S9</accession>
<dbReference type="GO" id="GO:0005811">
    <property type="term" value="C:lipid droplet"/>
    <property type="evidence" value="ECO:0007669"/>
    <property type="project" value="TreeGrafter"/>
</dbReference>
<comment type="caution">
    <text evidence="4">The sequence shown here is derived from an EMBL/GenBank/DDBJ whole genome shotgun (WGS) entry which is preliminary data.</text>
</comment>
<evidence type="ECO:0000313" key="4">
    <source>
        <dbReference type="EMBL" id="OQR81423.1"/>
    </source>
</evidence>
<reference evidence="4 5" key="1">
    <citation type="journal article" date="2014" name="Genome Biol. Evol.">
        <title>The secreted proteins of Achlya hypogyna and Thraustotheca clavata identify the ancestral oomycete secretome and reveal gene acquisitions by horizontal gene transfer.</title>
        <authorList>
            <person name="Misner I."/>
            <person name="Blouin N."/>
            <person name="Leonard G."/>
            <person name="Richards T.A."/>
            <person name="Lane C.E."/>
        </authorList>
    </citation>
    <scope>NUCLEOTIDE SEQUENCE [LARGE SCALE GENOMIC DNA]</scope>
    <source>
        <strain evidence="4 5">ATCC 34112</strain>
    </source>
</reference>
<name>A0A1V9Y6S9_9STRA</name>
<dbReference type="SUPFAM" id="SSF51735">
    <property type="entry name" value="NAD(P)-binding Rossmann-fold domains"/>
    <property type="match status" value="1"/>
</dbReference>
<protein>
    <submittedName>
        <fullName evidence="4">Saccharopine dehydrogenase-like oxidoreductase-like isoform X2</fullName>
    </submittedName>
</protein>
<keyword evidence="5" id="KW-1185">Reference proteome</keyword>
<keyword evidence="2" id="KW-1133">Transmembrane helix</keyword>
<dbReference type="AlphaFoldDB" id="A0A1V9Y6S9"/>
<dbReference type="EMBL" id="JNBS01004997">
    <property type="protein sequence ID" value="OQR81423.1"/>
    <property type="molecule type" value="Genomic_DNA"/>
</dbReference>
<dbReference type="GO" id="GO:0009247">
    <property type="term" value="P:glycolipid biosynthetic process"/>
    <property type="evidence" value="ECO:0007669"/>
    <property type="project" value="TreeGrafter"/>
</dbReference>
<evidence type="ECO:0000259" key="3">
    <source>
        <dbReference type="Pfam" id="PF03435"/>
    </source>
</evidence>
<dbReference type="Proteomes" id="UP000243217">
    <property type="component" value="Unassembled WGS sequence"/>
</dbReference>
<organism evidence="4 5">
    <name type="scientific">Thraustotheca clavata</name>
    <dbReference type="NCBI Taxonomy" id="74557"/>
    <lineage>
        <taxon>Eukaryota</taxon>
        <taxon>Sar</taxon>
        <taxon>Stramenopiles</taxon>
        <taxon>Oomycota</taxon>
        <taxon>Saprolegniomycetes</taxon>
        <taxon>Saprolegniales</taxon>
        <taxon>Achlyaceae</taxon>
        <taxon>Thraustotheca</taxon>
    </lineage>
</organism>
<comment type="similarity">
    <text evidence="1">Belongs to the saccharopine dehydrogenase family.</text>
</comment>
<dbReference type="Gene3D" id="3.40.50.720">
    <property type="entry name" value="NAD(P)-binding Rossmann-like Domain"/>
    <property type="match status" value="1"/>
</dbReference>
<dbReference type="Pfam" id="PF03435">
    <property type="entry name" value="Sacchrp_dh_NADP"/>
    <property type="match status" value="1"/>
</dbReference>
<dbReference type="GO" id="GO:0005739">
    <property type="term" value="C:mitochondrion"/>
    <property type="evidence" value="ECO:0007669"/>
    <property type="project" value="TreeGrafter"/>
</dbReference>
<feature type="domain" description="Saccharopine dehydrogenase NADP binding" evidence="3">
    <location>
        <begin position="12"/>
        <end position="141"/>
    </location>
</feature>
<dbReference type="FunFam" id="3.40.50.720:FF:000178">
    <property type="entry name" value="Saccharopine dehydrogenase-like oxidoreductase"/>
    <property type="match status" value="1"/>
</dbReference>
<dbReference type="PANTHER" id="PTHR12286:SF5">
    <property type="entry name" value="SACCHAROPINE DEHYDROGENASE-LIKE OXIDOREDUCTASE"/>
    <property type="match status" value="1"/>
</dbReference>
<dbReference type="OrthoDB" id="10268090at2759"/>
<sequence>MTDTKSRKYDAVIFGATGFTGQYIATEWARTAKKDLRWAIAGRSLSKLEAVQSQVRATTAYEKDIPIIVADVFNESAMRSMCASTRLLINCTGPFRLFGEPVVQACVAEGTHYVDITGEPQFIETMILRYNEDAITSGSLIVHSCGFDSIPSDMGVVYTSKQFPNNGVCSSIETFISLQGNSGHATTYECIVLGLASAKSLKTLRSTSRVEIPYVGPKLKVHSVGFDKRMNKYYIKFLGSDASVVRLTQKHLVLAKSPVQPVQFSVYVTFESILRFIPIFFGALFLLTFGYFEWGRNLLIKYPAIFTFGWFSHEGPSQEEIENSGFSHQFFAKGYKDKNNTEGNPDWEVVAKVQGPEPGYLATSSMIVNCAYVILDGEVKERGVMTPGAAFRSTSLIDRLQNRGIHFTVSTNQSIEEQSTKQDDSN</sequence>
<keyword evidence="2" id="KW-0812">Transmembrane</keyword>